<keyword evidence="2" id="KW-1185">Reference proteome</keyword>
<dbReference type="Pfam" id="PF04832">
    <property type="entry name" value="SOUL"/>
    <property type="match status" value="1"/>
</dbReference>
<accession>A0A1W1YK51</accession>
<dbReference type="InterPro" id="IPR006917">
    <property type="entry name" value="SOUL_heme-bd"/>
</dbReference>
<evidence type="ECO:0000313" key="1">
    <source>
        <dbReference type="EMBL" id="SMC36567.1"/>
    </source>
</evidence>
<dbReference type="STRING" id="1938817.SAMN06296008_103148"/>
<organism evidence="1 2">
    <name type="scientific">Polynucleobacter kasalickyi</name>
    <dbReference type="NCBI Taxonomy" id="1938817"/>
    <lineage>
        <taxon>Bacteria</taxon>
        <taxon>Pseudomonadati</taxon>
        <taxon>Pseudomonadota</taxon>
        <taxon>Betaproteobacteria</taxon>
        <taxon>Burkholderiales</taxon>
        <taxon>Burkholderiaceae</taxon>
        <taxon>Polynucleobacter</taxon>
    </lineage>
</organism>
<sequence>MQIKIILHLIVFSTLITINNIRDVMAIEEPKFEVVRNFDAFELRKYPPLLIAEVTVSGDRGEASSAGFRKIADFIFGNNTGVGKQSKIDMTVPVVVEPIKIEMTAPVTIQASSNEKSWKVQFVMPSQFTLESLPKPNNEEVKIVVVPEKYYAVIKFSGFTGDESVAENTTYLKAWMARERLTAIGLPRLARYNPPWTLPFWRRNEIQIEVTP</sequence>
<reference evidence="1 2" key="1">
    <citation type="submission" date="2017-04" db="EMBL/GenBank/DDBJ databases">
        <authorList>
            <person name="Afonso C.L."/>
            <person name="Miller P.J."/>
            <person name="Scott M.A."/>
            <person name="Spackman E."/>
            <person name="Goraichik I."/>
            <person name="Dimitrov K.M."/>
            <person name="Suarez D.L."/>
            <person name="Swayne D.E."/>
        </authorList>
    </citation>
    <scope>NUCLEOTIDE SEQUENCE [LARGE SCALE GENOMIC DNA]</scope>
    <source>
        <strain evidence="1 2">VK13</strain>
    </source>
</reference>
<evidence type="ECO:0000313" key="2">
    <source>
        <dbReference type="Proteomes" id="UP000192708"/>
    </source>
</evidence>
<dbReference type="SUPFAM" id="SSF55136">
    <property type="entry name" value="Probable bacterial effector-binding domain"/>
    <property type="match status" value="2"/>
</dbReference>
<protein>
    <submittedName>
        <fullName evidence="1">SOUL heme-binding protein</fullName>
    </submittedName>
</protein>
<proteinExistence type="predicted"/>
<name>A0A1W1YK51_9BURK</name>
<dbReference type="Proteomes" id="UP000192708">
    <property type="component" value="Unassembled WGS sequence"/>
</dbReference>
<dbReference type="InterPro" id="IPR011256">
    <property type="entry name" value="Reg_factor_effector_dom_sf"/>
</dbReference>
<dbReference type="Gene3D" id="3.20.80.10">
    <property type="entry name" value="Regulatory factor, effector binding domain"/>
    <property type="match status" value="1"/>
</dbReference>
<dbReference type="AlphaFoldDB" id="A0A1W1YK51"/>
<dbReference type="EMBL" id="FWXJ01000003">
    <property type="protein sequence ID" value="SMC36567.1"/>
    <property type="molecule type" value="Genomic_DNA"/>
</dbReference>
<gene>
    <name evidence="1" type="ORF">SAMN06296008_103148</name>
</gene>
<dbReference type="PANTHER" id="PTHR11220:SF58">
    <property type="entry name" value="SOUL HEME-BINDING FAMILY PROTEIN"/>
    <property type="match status" value="1"/>
</dbReference>
<dbReference type="PANTHER" id="PTHR11220">
    <property type="entry name" value="HEME-BINDING PROTEIN-RELATED"/>
    <property type="match status" value="1"/>
</dbReference>